<comment type="similarity">
    <text evidence="2">Belongs to the auxin efflux carrier (TC 2.A.69) family.</text>
</comment>
<dbReference type="GO" id="GO:0055085">
    <property type="term" value="P:transmembrane transport"/>
    <property type="evidence" value="ECO:0007669"/>
    <property type="project" value="InterPro"/>
</dbReference>
<dbReference type="Proteomes" id="UP000237749">
    <property type="component" value="Unassembled WGS sequence"/>
</dbReference>
<organism evidence="9 10">
    <name type="scientific">Lacrimispora xylanisolvens</name>
    <dbReference type="NCBI Taxonomy" id="384636"/>
    <lineage>
        <taxon>Bacteria</taxon>
        <taxon>Bacillati</taxon>
        <taxon>Bacillota</taxon>
        <taxon>Clostridia</taxon>
        <taxon>Lachnospirales</taxon>
        <taxon>Lachnospiraceae</taxon>
        <taxon>Lacrimispora</taxon>
    </lineage>
</organism>
<dbReference type="PANTHER" id="PTHR36838">
    <property type="entry name" value="AUXIN EFFLUX CARRIER FAMILY PROTEIN"/>
    <property type="match status" value="1"/>
</dbReference>
<dbReference type="InterPro" id="IPR038770">
    <property type="entry name" value="Na+/solute_symporter_sf"/>
</dbReference>
<evidence type="ECO:0000313" key="9">
    <source>
        <dbReference type="EMBL" id="PPK83412.1"/>
    </source>
</evidence>
<proteinExistence type="inferred from homology"/>
<evidence type="ECO:0000256" key="7">
    <source>
        <dbReference type="ARBA" id="ARBA00023136"/>
    </source>
</evidence>
<keyword evidence="6 8" id="KW-1133">Transmembrane helix</keyword>
<dbReference type="Gene3D" id="1.20.1530.20">
    <property type="match status" value="1"/>
</dbReference>
<feature type="transmembrane region" description="Helical" evidence="8">
    <location>
        <begin position="63"/>
        <end position="84"/>
    </location>
</feature>
<feature type="transmembrane region" description="Helical" evidence="8">
    <location>
        <begin position="252"/>
        <end position="273"/>
    </location>
</feature>
<accession>A0A2S6HZ37</accession>
<feature type="transmembrane region" description="Helical" evidence="8">
    <location>
        <begin position="285"/>
        <end position="307"/>
    </location>
</feature>
<evidence type="ECO:0000256" key="5">
    <source>
        <dbReference type="ARBA" id="ARBA00022692"/>
    </source>
</evidence>
<sequence length="308" mass="32671">MDLAYITATKIIEMFIILLVGAGAYKAGIADEETGSRLTRVLLNIISPCVILLSYQIDFDKERLYGLAVTAILSFASFVIAIAVSKIAVSKKTGTDMAVERMSIVYSNCGFIGIPLIDGILGGEGVFYMTAYLTVFNLFVWSHGIMLMSGKSESVKKTVRSLINPSNAAIILGVFLFLTGIQLPEIIREPVGLIGGMNTPAAMLISGINLAQSDFLGGLKNKRTYIVSLSKLIVIPALTLLLLLAAGADRSISITILTAAACPSGAMGTMFALQYKRNSQYASNLLTITTALSLITIPAIMAAASGIL</sequence>
<evidence type="ECO:0000256" key="1">
    <source>
        <dbReference type="ARBA" id="ARBA00004651"/>
    </source>
</evidence>
<feature type="transmembrane region" description="Helical" evidence="8">
    <location>
        <begin position="193"/>
        <end position="212"/>
    </location>
</feature>
<dbReference type="RefSeq" id="WP_104434162.1">
    <property type="nucleotide sequence ID" value="NZ_PTJA01000001.1"/>
</dbReference>
<feature type="transmembrane region" description="Helical" evidence="8">
    <location>
        <begin position="127"/>
        <end position="147"/>
    </location>
</feature>
<feature type="transmembrane region" description="Helical" evidence="8">
    <location>
        <begin position="37"/>
        <end position="57"/>
    </location>
</feature>
<feature type="transmembrane region" description="Helical" evidence="8">
    <location>
        <begin position="224"/>
        <end position="246"/>
    </location>
</feature>
<keyword evidence="5 8" id="KW-0812">Transmembrane</keyword>
<gene>
    <name evidence="9" type="ORF">BXY41_101476</name>
</gene>
<keyword evidence="10" id="KW-1185">Reference proteome</keyword>
<keyword evidence="3" id="KW-0813">Transport</keyword>
<reference evidence="9 10" key="1">
    <citation type="submission" date="2018-02" db="EMBL/GenBank/DDBJ databases">
        <title>Genomic Encyclopedia of Archaeal and Bacterial Type Strains, Phase II (KMG-II): from individual species to whole genera.</title>
        <authorList>
            <person name="Goeker M."/>
        </authorList>
    </citation>
    <scope>NUCLEOTIDE SEQUENCE [LARGE SCALE GENOMIC DNA]</scope>
    <source>
        <strain evidence="9 10">DSM 3808</strain>
    </source>
</reference>
<comment type="subcellular location">
    <subcellularLocation>
        <location evidence="1">Cell membrane</location>
        <topology evidence="1">Multi-pass membrane protein</topology>
    </subcellularLocation>
</comment>
<keyword evidence="4" id="KW-1003">Cell membrane</keyword>
<protein>
    <recommendedName>
        <fullName evidence="11">AEC family transporter</fullName>
    </recommendedName>
</protein>
<evidence type="ECO:0000256" key="4">
    <source>
        <dbReference type="ARBA" id="ARBA00022475"/>
    </source>
</evidence>
<evidence type="ECO:0000256" key="2">
    <source>
        <dbReference type="ARBA" id="ARBA00010145"/>
    </source>
</evidence>
<evidence type="ECO:0000256" key="6">
    <source>
        <dbReference type="ARBA" id="ARBA00022989"/>
    </source>
</evidence>
<dbReference type="InterPro" id="IPR004776">
    <property type="entry name" value="Mem_transp_PIN-like"/>
</dbReference>
<evidence type="ECO:0000256" key="3">
    <source>
        <dbReference type="ARBA" id="ARBA00022448"/>
    </source>
</evidence>
<keyword evidence="7 8" id="KW-0472">Membrane</keyword>
<feature type="transmembrane region" description="Helical" evidence="8">
    <location>
        <begin position="104"/>
        <end position="121"/>
    </location>
</feature>
<dbReference type="EMBL" id="PTJA01000001">
    <property type="protein sequence ID" value="PPK83412.1"/>
    <property type="molecule type" value="Genomic_DNA"/>
</dbReference>
<evidence type="ECO:0008006" key="11">
    <source>
        <dbReference type="Google" id="ProtNLM"/>
    </source>
</evidence>
<dbReference type="PANTHER" id="PTHR36838:SF1">
    <property type="entry name" value="SLR1864 PROTEIN"/>
    <property type="match status" value="1"/>
</dbReference>
<dbReference type="GO" id="GO:0005886">
    <property type="term" value="C:plasma membrane"/>
    <property type="evidence" value="ECO:0007669"/>
    <property type="project" value="UniProtKB-SubCell"/>
</dbReference>
<feature type="transmembrane region" description="Helical" evidence="8">
    <location>
        <begin position="6"/>
        <end position="25"/>
    </location>
</feature>
<feature type="transmembrane region" description="Helical" evidence="8">
    <location>
        <begin position="168"/>
        <end position="187"/>
    </location>
</feature>
<evidence type="ECO:0000256" key="8">
    <source>
        <dbReference type="SAM" id="Phobius"/>
    </source>
</evidence>
<dbReference type="OrthoDB" id="9798064at2"/>
<name>A0A2S6HZ37_9FIRM</name>
<dbReference type="Pfam" id="PF03547">
    <property type="entry name" value="Mem_trans"/>
    <property type="match status" value="1"/>
</dbReference>
<dbReference type="AlphaFoldDB" id="A0A2S6HZ37"/>
<evidence type="ECO:0000313" key="10">
    <source>
        <dbReference type="Proteomes" id="UP000237749"/>
    </source>
</evidence>
<comment type="caution">
    <text evidence="9">The sequence shown here is derived from an EMBL/GenBank/DDBJ whole genome shotgun (WGS) entry which is preliminary data.</text>
</comment>